<dbReference type="InterPro" id="IPR036291">
    <property type="entry name" value="NAD(P)-bd_dom_sf"/>
</dbReference>
<feature type="domain" description="NAD(P)-binding" evidence="1">
    <location>
        <begin position="7"/>
        <end position="194"/>
    </location>
</feature>
<dbReference type="PANTHER" id="PTHR43355">
    <property type="entry name" value="FLAVIN REDUCTASE (NADPH)"/>
    <property type="match status" value="1"/>
</dbReference>
<comment type="caution">
    <text evidence="2">The sequence shown here is derived from an EMBL/GenBank/DDBJ whole genome shotgun (WGS) entry which is preliminary data.</text>
</comment>
<dbReference type="InterPro" id="IPR016040">
    <property type="entry name" value="NAD(P)-bd_dom"/>
</dbReference>
<gene>
    <name evidence="2" type="ORF">FHS74_002891</name>
</gene>
<dbReference type="Pfam" id="PF13460">
    <property type="entry name" value="NAD_binding_10"/>
    <property type="match status" value="1"/>
</dbReference>
<accession>A0A7X0EER5</accession>
<dbReference type="InterPro" id="IPR051606">
    <property type="entry name" value="Polyketide_Oxido-like"/>
</dbReference>
<dbReference type="Gene3D" id="3.40.50.720">
    <property type="entry name" value="NAD(P)-binding Rossmann-like Domain"/>
    <property type="match status" value="1"/>
</dbReference>
<proteinExistence type="predicted"/>
<organism evidence="2 3">
    <name type="scientific">Nitrospirillum iridis</name>
    <dbReference type="NCBI Taxonomy" id="765888"/>
    <lineage>
        <taxon>Bacteria</taxon>
        <taxon>Pseudomonadati</taxon>
        <taxon>Pseudomonadota</taxon>
        <taxon>Alphaproteobacteria</taxon>
        <taxon>Rhodospirillales</taxon>
        <taxon>Azospirillaceae</taxon>
        <taxon>Nitrospirillum</taxon>
    </lineage>
</organism>
<evidence type="ECO:0000313" key="2">
    <source>
        <dbReference type="EMBL" id="MBB6252331.1"/>
    </source>
</evidence>
<keyword evidence="3" id="KW-1185">Reference proteome</keyword>
<sequence>MNIALIGATGNVGTRILAELRRRGHTVTAIARDISKLDAQDGVTAKAGDASDPQGLAPLLTGHDAVISGTRFQGLDLGALLSALTIAGVKRLLMVGGAGSLEVAPGVALIDTPDFPAAYKAEAGAGRDVLNALRQGPVQGIEWTFLSPAAFFFPGERTGHFRLADDQLLLDAAGKSQISYEDFAVALVDEVESPAHANRRFTVGY</sequence>
<dbReference type="GO" id="GO:0016646">
    <property type="term" value="F:oxidoreductase activity, acting on the CH-NH group of donors, NAD or NADP as acceptor"/>
    <property type="evidence" value="ECO:0007669"/>
    <property type="project" value="TreeGrafter"/>
</dbReference>
<dbReference type="AlphaFoldDB" id="A0A7X0EER5"/>
<dbReference type="SUPFAM" id="SSF51735">
    <property type="entry name" value="NAD(P)-binding Rossmann-fold domains"/>
    <property type="match status" value="1"/>
</dbReference>
<protein>
    <recommendedName>
        <fullName evidence="1">NAD(P)-binding domain-containing protein</fullName>
    </recommendedName>
</protein>
<dbReference type="Proteomes" id="UP000539175">
    <property type="component" value="Unassembled WGS sequence"/>
</dbReference>
<reference evidence="2 3" key="1">
    <citation type="submission" date="2020-08" db="EMBL/GenBank/DDBJ databases">
        <title>Genomic Encyclopedia of Type Strains, Phase IV (KMG-IV): sequencing the most valuable type-strain genomes for metagenomic binning, comparative biology and taxonomic classification.</title>
        <authorList>
            <person name="Goeker M."/>
        </authorList>
    </citation>
    <scope>NUCLEOTIDE SEQUENCE [LARGE SCALE GENOMIC DNA]</scope>
    <source>
        <strain evidence="2 3">DSM 22198</strain>
    </source>
</reference>
<dbReference type="PANTHER" id="PTHR43355:SF2">
    <property type="entry name" value="FLAVIN REDUCTASE (NADPH)"/>
    <property type="match status" value="1"/>
</dbReference>
<name>A0A7X0EER5_9PROT</name>
<dbReference type="EMBL" id="JACIIZ010000007">
    <property type="protein sequence ID" value="MBB6252331.1"/>
    <property type="molecule type" value="Genomic_DNA"/>
</dbReference>
<dbReference type="RefSeq" id="WP_184801612.1">
    <property type="nucleotide sequence ID" value="NZ_JACIIZ010000007.1"/>
</dbReference>
<evidence type="ECO:0000259" key="1">
    <source>
        <dbReference type="Pfam" id="PF13460"/>
    </source>
</evidence>
<evidence type="ECO:0000313" key="3">
    <source>
        <dbReference type="Proteomes" id="UP000539175"/>
    </source>
</evidence>